<dbReference type="STRING" id="1121950.SAMN02745243_00424"/>
<gene>
    <name evidence="1" type="ORF">SAMN02745243_00424</name>
</gene>
<sequence>MASDRTSVDNMASAIMEGLTEYANLATDDMKKAVKKAGTSVKKEIQQNAPSDTGAYAKSWVVKNTKETSNSLEVTVHSKNRYQLAHLLEHGHAKRGGGRVAGKAHIAPAEEKAVRQLEEEIERSLQNG</sequence>
<dbReference type="AlphaFoldDB" id="A0A1M6IP55"/>
<dbReference type="RefSeq" id="WP_073104383.1">
    <property type="nucleotide sequence ID" value="NZ_FQZY01000007.1"/>
</dbReference>
<evidence type="ECO:0000313" key="1">
    <source>
        <dbReference type="EMBL" id="SHJ36251.1"/>
    </source>
</evidence>
<dbReference type="InterPro" id="IPR010064">
    <property type="entry name" value="HK97-gp10_tail"/>
</dbReference>
<organism evidence="1 2">
    <name type="scientific">Hespellia stercorisuis DSM 15480</name>
    <dbReference type="NCBI Taxonomy" id="1121950"/>
    <lineage>
        <taxon>Bacteria</taxon>
        <taxon>Bacillati</taxon>
        <taxon>Bacillota</taxon>
        <taxon>Clostridia</taxon>
        <taxon>Lachnospirales</taxon>
        <taxon>Lachnospiraceae</taxon>
        <taxon>Hespellia</taxon>
    </lineage>
</organism>
<name>A0A1M6IP55_9FIRM</name>
<dbReference type="EMBL" id="FQZY01000007">
    <property type="protein sequence ID" value="SHJ36251.1"/>
    <property type="molecule type" value="Genomic_DNA"/>
</dbReference>
<reference evidence="1 2" key="1">
    <citation type="submission" date="2016-11" db="EMBL/GenBank/DDBJ databases">
        <authorList>
            <person name="Jaros S."/>
            <person name="Januszkiewicz K."/>
            <person name="Wedrychowicz H."/>
        </authorList>
    </citation>
    <scope>NUCLEOTIDE SEQUENCE [LARGE SCALE GENOMIC DNA]</scope>
    <source>
        <strain evidence="1 2">DSM 15480</strain>
    </source>
</reference>
<proteinExistence type="predicted"/>
<dbReference type="Proteomes" id="UP000184301">
    <property type="component" value="Unassembled WGS sequence"/>
</dbReference>
<evidence type="ECO:0000313" key="2">
    <source>
        <dbReference type="Proteomes" id="UP000184301"/>
    </source>
</evidence>
<dbReference type="Pfam" id="PF04883">
    <property type="entry name" value="HK97-gp10_like"/>
    <property type="match status" value="1"/>
</dbReference>
<dbReference type="OrthoDB" id="1696709at2"/>
<keyword evidence="2" id="KW-1185">Reference proteome</keyword>
<accession>A0A1M6IP55</accession>
<protein>
    <submittedName>
        <fullName evidence="1">Bacteriophage HK97-gp10, putative tail-component</fullName>
    </submittedName>
</protein>